<dbReference type="AlphaFoldDB" id="A0A3B3H8X0"/>
<dbReference type="Bgee" id="ENSORLG00000027128">
    <property type="expression patterns" value="Expressed in pharyngeal gill and 1 other cell type or tissue"/>
</dbReference>
<proteinExistence type="predicted"/>
<evidence type="ECO:0000313" key="2">
    <source>
        <dbReference type="Proteomes" id="UP000001038"/>
    </source>
</evidence>
<dbReference type="Ensembl" id="ENSORLT00000034328.1">
    <property type="protein sequence ID" value="ENSORLP00000028379.1"/>
    <property type="gene ID" value="ENSORLG00000027128.1"/>
</dbReference>
<keyword evidence="2" id="KW-1185">Reference proteome</keyword>
<dbReference type="GeneTree" id="ENSGT01110000270514"/>
<reference evidence="1 2" key="1">
    <citation type="journal article" date="2007" name="Nature">
        <title>The medaka draft genome and insights into vertebrate genome evolution.</title>
        <authorList>
            <person name="Kasahara M."/>
            <person name="Naruse K."/>
            <person name="Sasaki S."/>
            <person name="Nakatani Y."/>
            <person name="Qu W."/>
            <person name="Ahsan B."/>
            <person name="Yamada T."/>
            <person name="Nagayasu Y."/>
            <person name="Doi K."/>
            <person name="Kasai Y."/>
            <person name="Jindo T."/>
            <person name="Kobayashi D."/>
            <person name="Shimada A."/>
            <person name="Toyoda A."/>
            <person name="Kuroki Y."/>
            <person name="Fujiyama A."/>
            <person name="Sasaki T."/>
            <person name="Shimizu A."/>
            <person name="Asakawa S."/>
            <person name="Shimizu N."/>
            <person name="Hashimoto S."/>
            <person name="Yang J."/>
            <person name="Lee Y."/>
            <person name="Matsushima K."/>
            <person name="Sugano S."/>
            <person name="Sakaizumi M."/>
            <person name="Narita T."/>
            <person name="Ohishi K."/>
            <person name="Haga S."/>
            <person name="Ohta F."/>
            <person name="Nomoto H."/>
            <person name="Nogata K."/>
            <person name="Morishita T."/>
            <person name="Endo T."/>
            <person name="Shin-I T."/>
            <person name="Takeda H."/>
            <person name="Morishita S."/>
            <person name="Kohara Y."/>
        </authorList>
    </citation>
    <scope>NUCLEOTIDE SEQUENCE [LARGE SCALE GENOMIC DNA]</scope>
    <source>
        <strain evidence="1 2">Hd-rR</strain>
    </source>
</reference>
<protein>
    <submittedName>
        <fullName evidence="1">Uncharacterized protein</fullName>
    </submittedName>
</protein>
<evidence type="ECO:0000313" key="1">
    <source>
        <dbReference type="Ensembl" id="ENSORLP00000028379.1"/>
    </source>
</evidence>
<organism evidence="1 2">
    <name type="scientific">Oryzias latipes</name>
    <name type="common">Japanese rice fish</name>
    <name type="synonym">Japanese killifish</name>
    <dbReference type="NCBI Taxonomy" id="8090"/>
    <lineage>
        <taxon>Eukaryota</taxon>
        <taxon>Metazoa</taxon>
        <taxon>Chordata</taxon>
        <taxon>Craniata</taxon>
        <taxon>Vertebrata</taxon>
        <taxon>Euteleostomi</taxon>
        <taxon>Actinopterygii</taxon>
        <taxon>Neopterygii</taxon>
        <taxon>Teleostei</taxon>
        <taxon>Neoteleostei</taxon>
        <taxon>Acanthomorphata</taxon>
        <taxon>Ovalentaria</taxon>
        <taxon>Atherinomorphae</taxon>
        <taxon>Beloniformes</taxon>
        <taxon>Adrianichthyidae</taxon>
        <taxon>Oryziinae</taxon>
        <taxon>Oryzias</taxon>
    </lineage>
</organism>
<sequence>HFPKSAIKDINQINFKFIWKYKTHYIRKSVMLTDYEEEGLKTIDVECLDGTIKINWLRSFLKNEKGFWYQFPSKILRDARLSLGFFGKILLQHIYVTHTLFSTSFRSSYNIISLTQPLSNSNVPVKFLGAARN</sequence>
<dbReference type="Proteomes" id="UP000001038">
    <property type="component" value="Chromosome 2"/>
</dbReference>
<name>A0A3B3H8X0_ORYLA</name>
<reference evidence="1" key="2">
    <citation type="submission" date="2025-08" db="UniProtKB">
        <authorList>
            <consortium name="Ensembl"/>
        </authorList>
    </citation>
    <scope>IDENTIFICATION</scope>
    <source>
        <strain evidence="1">Hd-rR</strain>
    </source>
</reference>
<reference evidence="1" key="3">
    <citation type="submission" date="2025-09" db="UniProtKB">
        <authorList>
            <consortium name="Ensembl"/>
        </authorList>
    </citation>
    <scope>IDENTIFICATION</scope>
    <source>
        <strain evidence="1">Hd-rR</strain>
    </source>
</reference>
<accession>A0A3B3H8X0</accession>
<dbReference type="InParanoid" id="A0A3B3H8X0"/>